<dbReference type="AlphaFoldDB" id="A0A7S4PQE9"/>
<dbReference type="PANTHER" id="PTHR10783:SF46">
    <property type="entry name" value="PROTEIN ERD1 HOMOLOG 2"/>
    <property type="match status" value="1"/>
</dbReference>
<dbReference type="PROSITE" id="PS51380">
    <property type="entry name" value="EXS"/>
    <property type="match status" value="1"/>
</dbReference>
<keyword evidence="3 6" id="KW-0812">Transmembrane</keyword>
<dbReference type="EMBL" id="HBKN01051632">
    <property type="protein sequence ID" value="CAE2342278.1"/>
    <property type="molecule type" value="Transcribed_RNA"/>
</dbReference>
<evidence type="ECO:0000259" key="8">
    <source>
        <dbReference type="PROSITE" id="PS51382"/>
    </source>
</evidence>
<dbReference type="PROSITE" id="PS51382">
    <property type="entry name" value="SPX"/>
    <property type="match status" value="1"/>
</dbReference>
<dbReference type="InterPro" id="IPR004331">
    <property type="entry name" value="SPX_dom"/>
</dbReference>
<dbReference type="GO" id="GO:0005737">
    <property type="term" value="C:cytoplasm"/>
    <property type="evidence" value="ECO:0007669"/>
    <property type="project" value="TreeGrafter"/>
</dbReference>
<feature type="transmembrane region" description="Helical" evidence="6">
    <location>
        <begin position="306"/>
        <end position="330"/>
    </location>
</feature>
<dbReference type="GO" id="GO:0016020">
    <property type="term" value="C:membrane"/>
    <property type="evidence" value="ECO:0007669"/>
    <property type="project" value="UniProtKB-SubCell"/>
</dbReference>
<feature type="transmembrane region" description="Helical" evidence="6">
    <location>
        <begin position="554"/>
        <end position="573"/>
    </location>
</feature>
<sequence>MKFGKFLRASRVKGWEDYYVDYKKLTRAVKAEAELREQSTELSLEALESTPLSGGCFQDEFIRQIEAVNLGFDRKMSEIEERRDLMIMEAQRTYAESDRSSSFGSLDPESYNKLRLLQKESMQLMLRELYQDCMTLKQVCDLNFTGLSKALKKYNKSLKQAGQQLHVNVNLQDQAFHIGVSRVEEVAEQVEECYAALFTANDTIAAQRRLRHLHRLGIESQGWLGFYLGASLVCLIVILWFATYFPAKDKCPYCFDSLDTTVPVYRVLFMPILWLWCWCGLCYVWKEFSVNYPFIMSINPYTELGYDRAAMLAAFLTLVLLSNFALFLGAVQTGYEPLGIPFHLYPMGLVLFGLLALFAPKGTFHFKSRRYFFKTMLRIVVAPLGPEVRFVDNYIADVLTSMAVFLRDVDYTIQFYASGAFQDPNMEVELNREYWVSAPLITALPYWFRLQQCVRRFYDAGPGHPDRKVHLLNAGKYATSLTATCMAALGDYTHLNFDELGSWDVGKAIWFTVLVVGTVYAYTWDIFMDWGLLEWNHSYLMPFKLRSQRVYSYKIFYIWAAFSNLVGRCAWAITITPHGVFSGVPKALSTTALAVIELVRRAQWSLIRVEYEYTSNPTHYRSVKEAPMMLNTEGYQEDAKENDKKRFTLTGIFVGAINAVITLVVLMVIYQWYHQKKSGGGTPAPSTAW</sequence>
<protein>
    <recommendedName>
        <fullName evidence="10">SPX domain-containing protein</fullName>
    </recommendedName>
</protein>
<evidence type="ECO:0000259" key="7">
    <source>
        <dbReference type="PROSITE" id="PS51380"/>
    </source>
</evidence>
<evidence type="ECO:0008006" key="10">
    <source>
        <dbReference type="Google" id="ProtNLM"/>
    </source>
</evidence>
<dbReference type="PANTHER" id="PTHR10783">
    <property type="entry name" value="XENOTROPIC AND POLYTROPIC RETROVIRUS RECEPTOR 1-RELATED"/>
    <property type="match status" value="1"/>
</dbReference>
<proteinExistence type="inferred from homology"/>
<feature type="transmembrane region" description="Helical" evidence="6">
    <location>
        <begin position="649"/>
        <end position="673"/>
    </location>
</feature>
<evidence type="ECO:0000256" key="4">
    <source>
        <dbReference type="ARBA" id="ARBA00022989"/>
    </source>
</evidence>
<evidence type="ECO:0000313" key="9">
    <source>
        <dbReference type="EMBL" id="CAE2342278.1"/>
    </source>
</evidence>
<feature type="transmembrane region" description="Helical" evidence="6">
    <location>
        <begin position="342"/>
        <end position="360"/>
    </location>
</feature>
<keyword evidence="5 6" id="KW-0472">Membrane</keyword>
<evidence type="ECO:0000256" key="2">
    <source>
        <dbReference type="ARBA" id="ARBA00009665"/>
    </source>
</evidence>
<dbReference type="InterPro" id="IPR004342">
    <property type="entry name" value="EXS_C"/>
</dbReference>
<dbReference type="Pfam" id="PF03124">
    <property type="entry name" value="EXS"/>
    <property type="match status" value="1"/>
</dbReference>
<feature type="transmembrane region" description="Helical" evidence="6">
    <location>
        <begin position="224"/>
        <end position="245"/>
    </location>
</feature>
<feature type="transmembrane region" description="Helical" evidence="6">
    <location>
        <begin position="265"/>
        <end position="285"/>
    </location>
</feature>
<keyword evidence="4 6" id="KW-1133">Transmembrane helix</keyword>
<reference evidence="9" key="1">
    <citation type="submission" date="2021-01" db="EMBL/GenBank/DDBJ databases">
        <authorList>
            <person name="Corre E."/>
            <person name="Pelletier E."/>
            <person name="Niang G."/>
            <person name="Scheremetjew M."/>
            <person name="Finn R."/>
            <person name="Kale V."/>
            <person name="Holt S."/>
            <person name="Cochrane G."/>
            <person name="Meng A."/>
            <person name="Brown T."/>
            <person name="Cohen L."/>
        </authorList>
    </citation>
    <scope>NUCLEOTIDE SEQUENCE</scope>
    <source>
        <strain evidence="9">CCMP 2712</strain>
    </source>
</reference>
<comment type="similarity">
    <text evidence="2">Belongs to the SYG1 (TC 2.A.94) family.</text>
</comment>
<evidence type="ECO:0000256" key="6">
    <source>
        <dbReference type="SAM" id="Phobius"/>
    </source>
</evidence>
<evidence type="ECO:0000256" key="3">
    <source>
        <dbReference type="ARBA" id="ARBA00022692"/>
    </source>
</evidence>
<feature type="domain" description="EXS" evidence="7">
    <location>
        <begin position="429"/>
        <end position="640"/>
    </location>
</feature>
<feature type="domain" description="SPX" evidence="8">
    <location>
        <begin position="1"/>
        <end position="168"/>
    </location>
</feature>
<accession>A0A7S4PQE9</accession>
<comment type="subcellular location">
    <subcellularLocation>
        <location evidence="1">Membrane</location>
        <topology evidence="1">Multi-pass membrane protein</topology>
    </subcellularLocation>
</comment>
<organism evidence="9">
    <name type="scientific">Guillardia theta</name>
    <name type="common">Cryptophyte</name>
    <name type="synonym">Cryptomonas phi</name>
    <dbReference type="NCBI Taxonomy" id="55529"/>
    <lineage>
        <taxon>Eukaryota</taxon>
        <taxon>Cryptophyceae</taxon>
        <taxon>Pyrenomonadales</taxon>
        <taxon>Geminigeraceae</taxon>
        <taxon>Guillardia</taxon>
    </lineage>
</organism>
<dbReference type="CDD" id="cd14447">
    <property type="entry name" value="SPX"/>
    <property type="match status" value="1"/>
</dbReference>
<gene>
    <name evidence="9" type="ORF">GTHE00462_LOCUS40274</name>
</gene>
<evidence type="ECO:0000256" key="1">
    <source>
        <dbReference type="ARBA" id="ARBA00004141"/>
    </source>
</evidence>
<name>A0A7S4PQE9_GUITH</name>
<evidence type="ECO:0000256" key="5">
    <source>
        <dbReference type="ARBA" id="ARBA00023136"/>
    </source>
</evidence>